<accession>A0A7S3ZKS0</accession>
<evidence type="ECO:0000259" key="1">
    <source>
        <dbReference type="Pfam" id="PF00561"/>
    </source>
</evidence>
<dbReference type="EMBL" id="HBIW01002180">
    <property type="protein sequence ID" value="CAE0686406.1"/>
    <property type="molecule type" value="Transcribed_RNA"/>
</dbReference>
<evidence type="ECO:0000313" key="4">
    <source>
        <dbReference type="Proteomes" id="UP000789595"/>
    </source>
</evidence>
<evidence type="ECO:0000313" key="3">
    <source>
        <dbReference type="EMBL" id="CAH0378380.1"/>
    </source>
</evidence>
<gene>
    <name evidence="2" type="ORF">PCAL00307_LOCUS1840</name>
    <name evidence="3" type="ORF">PECAL_5P28950</name>
</gene>
<keyword evidence="4" id="KW-1185">Reference proteome</keyword>
<name>A0A7S3ZKS0_9STRA</name>
<dbReference type="Gene3D" id="3.40.50.1820">
    <property type="entry name" value="alpha/beta hydrolase"/>
    <property type="match status" value="1"/>
</dbReference>
<dbReference type="PANTHER" id="PTHR43689:SF8">
    <property type="entry name" value="ALPHA_BETA-HYDROLASES SUPERFAMILY PROTEIN"/>
    <property type="match status" value="1"/>
</dbReference>
<dbReference type="InterPro" id="IPR029058">
    <property type="entry name" value="AB_hydrolase_fold"/>
</dbReference>
<dbReference type="EMBL" id="CAKKNE010000005">
    <property type="protein sequence ID" value="CAH0378380.1"/>
    <property type="molecule type" value="Genomic_DNA"/>
</dbReference>
<dbReference type="Proteomes" id="UP000789595">
    <property type="component" value="Unassembled WGS sequence"/>
</dbReference>
<reference evidence="2" key="1">
    <citation type="submission" date="2021-01" db="EMBL/GenBank/DDBJ databases">
        <authorList>
            <person name="Corre E."/>
            <person name="Pelletier E."/>
            <person name="Niang G."/>
            <person name="Scheremetjew M."/>
            <person name="Finn R."/>
            <person name="Kale V."/>
            <person name="Holt S."/>
            <person name="Cochrane G."/>
            <person name="Meng A."/>
            <person name="Brown T."/>
            <person name="Cohen L."/>
        </authorList>
    </citation>
    <scope>NUCLEOTIDE SEQUENCE</scope>
    <source>
        <strain evidence="2">CCMP1756</strain>
    </source>
</reference>
<protein>
    <recommendedName>
        <fullName evidence="1">AB hydrolase-1 domain-containing protein</fullName>
    </recommendedName>
</protein>
<reference evidence="3" key="2">
    <citation type="submission" date="2021-11" db="EMBL/GenBank/DDBJ databases">
        <authorList>
            <consortium name="Genoscope - CEA"/>
            <person name="William W."/>
        </authorList>
    </citation>
    <scope>NUCLEOTIDE SEQUENCE</scope>
</reference>
<proteinExistence type="predicted"/>
<dbReference type="Pfam" id="PF00561">
    <property type="entry name" value="Abhydrolase_1"/>
    <property type="match status" value="1"/>
</dbReference>
<dbReference type="OrthoDB" id="2498029at2759"/>
<feature type="domain" description="AB hydrolase-1" evidence="1">
    <location>
        <begin position="111"/>
        <end position="342"/>
    </location>
</feature>
<dbReference type="PRINTS" id="PR00111">
    <property type="entry name" value="ABHYDROLASE"/>
</dbReference>
<dbReference type="InterPro" id="IPR000073">
    <property type="entry name" value="AB_hydrolase_1"/>
</dbReference>
<dbReference type="PANTHER" id="PTHR43689">
    <property type="entry name" value="HYDROLASE"/>
    <property type="match status" value="1"/>
</dbReference>
<organism evidence="2">
    <name type="scientific">Pelagomonas calceolata</name>
    <dbReference type="NCBI Taxonomy" id="35677"/>
    <lineage>
        <taxon>Eukaryota</taxon>
        <taxon>Sar</taxon>
        <taxon>Stramenopiles</taxon>
        <taxon>Ochrophyta</taxon>
        <taxon>Pelagophyceae</taxon>
        <taxon>Pelagomonadales</taxon>
        <taxon>Pelagomonadaceae</taxon>
        <taxon>Pelagomonas</taxon>
    </lineage>
</organism>
<evidence type="ECO:0000313" key="2">
    <source>
        <dbReference type="EMBL" id="CAE0686406.1"/>
    </source>
</evidence>
<sequence length="361" mass="39502">MAEDEPAPATITKTANALAQAAEFALASLVNLGWTWPNIAFAIAAATTAATGRFPRSATILGFILFVRLIRFPEGPMSRSDQPATGEMVDLPTGATHYEWLEATTLLSEVPVVVVHGFSGDLNDVRPLAARIRDAGHRVLVYDLVGRGYSACRGERHTCRLFVSQLSELLSALQIQRAHLVGNSLGGGVAIEFARYFPQRVESLALVAPVGLRLAKRTYVLTRAPLVPDVLFRCFLQFSLLFGLEYEWADVKNPKYRTMVQAYKRRVAEEPALGRSLLSTARHFPFEQLGPAFAAAGALPRPVLVVWGDGDRTCPCAARDVRRLVPRADVVVVRGARHCVYTEFVGESARAVVDHLRRAVA</sequence>
<dbReference type="AlphaFoldDB" id="A0A7S3ZKS0"/>
<dbReference type="SUPFAM" id="SSF53474">
    <property type="entry name" value="alpha/beta-Hydrolases"/>
    <property type="match status" value="1"/>
</dbReference>